<proteinExistence type="predicted"/>
<evidence type="ECO:0000313" key="2">
    <source>
        <dbReference type="EMBL" id="SBT08155.1"/>
    </source>
</evidence>
<dbReference type="GO" id="GO:0005524">
    <property type="term" value="F:ATP binding"/>
    <property type="evidence" value="ECO:0007669"/>
    <property type="project" value="InterPro"/>
</dbReference>
<reference evidence="2 3" key="1">
    <citation type="submission" date="2016-06" db="EMBL/GenBank/DDBJ databases">
        <authorList>
            <person name="Kjaerup R.B."/>
            <person name="Dalgaard T.S."/>
            <person name="Juul-Madsen H.R."/>
        </authorList>
    </citation>
    <scope>NUCLEOTIDE SEQUENCE [LARGE SCALE GENOMIC DNA]</scope>
    <source>
        <strain evidence="2">2</strain>
    </source>
</reference>
<dbReference type="Pfam" id="PF00005">
    <property type="entry name" value="ABC_tran"/>
    <property type="match status" value="1"/>
</dbReference>
<dbReference type="AlphaFoldDB" id="A0A1A8XSU0"/>
<dbReference type="EMBL" id="FLQY01000179">
    <property type="protein sequence ID" value="SBT08155.1"/>
    <property type="molecule type" value="Genomic_DNA"/>
</dbReference>
<dbReference type="InterPro" id="IPR027417">
    <property type="entry name" value="P-loop_NTPase"/>
</dbReference>
<dbReference type="PANTHER" id="PTHR43394">
    <property type="entry name" value="ATP-DEPENDENT PERMEASE MDL1, MITOCHONDRIAL"/>
    <property type="match status" value="1"/>
</dbReference>
<dbReference type="GO" id="GO:0015421">
    <property type="term" value="F:ABC-type oligopeptide transporter activity"/>
    <property type="evidence" value="ECO:0007669"/>
    <property type="project" value="TreeGrafter"/>
</dbReference>
<dbReference type="SUPFAM" id="SSF52540">
    <property type="entry name" value="P-loop containing nucleoside triphosphate hydrolases"/>
    <property type="match status" value="1"/>
</dbReference>
<dbReference type="PANTHER" id="PTHR43394:SF1">
    <property type="entry name" value="ATP-BINDING CASSETTE SUB-FAMILY B MEMBER 10, MITOCHONDRIAL"/>
    <property type="match status" value="1"/>
</dbReference>
<organism evidence="2 3">
    <name type="scientific">Candidatus Propionivibrio aalborgensis</name>
    <dbReference type="NCBI Taxonomy" id="1860101"/>
    <lineage>
        <taxon>Bacteria</taxon>
        <taxon>Pseudomonadati</taxon>
        <taxon>Pseudomonadota</taxon>
        <taxon>Betaproteobacteria</taxon>
        <taxon>Rhodocyclales</taxon>
        <taxon>Rhodocyclaceae</taxon>
        <taxon>Propionivibrio</taxon>
    </lineage>
</organism>
<evidence type="ECO:0000259" key="1">
    <source>
        <dbReference type="Pfam" id="PF00005"/>
    </source>
</evidence>
<dbReference type="InterPro" id="IPR003439">
    <property type="entry name" value="ABC_transporter-like_ATP-bd"/>
</dbReference>
<feature type="domain" description="ABC transporter" evidence="1">
    <location>
        <begin position="9"/>
        <end position="44"/>
    </location>
</feature>
<gene>
    <name evidence="2" type="ORF">PROAA_260004</name>
</gene>
<protein>
    <recommendedName>
        <fullName evidence="1">ABC transporter domain-containing protein</fullName>
    </recommendedName>
</protein>
<keyword evidence="3" id="KW-1185">Reference proteome</keyword>
<sequence length="109" mass="12203">MIEKLPEGYQTEIGERGTGLSGGQKQRIAIARALLKWPKILIFDGVVSNLDSQTVERFAKTINKFKGKVTMIFITHQIPRGLQVDEAFSFGGDSQHTRRMEVVVVEEKG</sequence>
<dbReference type="Proteomes" id="UP000199600">
    <property type="component" value="Unassembled WGS sequence"/>
</dbReference>
<dbReference type="Gene3D" id="3.40.50.300">
    <property type="entry name" value="P-loop containing nucleotide triphosphate hydrolases"/>
    <property type="match status" value="1"/>
</dbReference>
<dbReference type="InterPro" id="IPR039421">
    <property type="entry name" value="Type_1_exporter"/>
</dbReference>
<dbReference type="GO" id="GO:0016887">
    <property type="term" value="F:ATP hydrolysis activity"/>
    <property type="evidence" value="ECO:0007669"/>
    <property type="project" value="InterPro"/>
</dbReference>
<accession>A0A1A8XSU0</accession>
<name>A0A1A8XSU0_9RHOO</name>
<evidence type="ECO:0000313" key="3">
    <source>
        <dbReference type="Proteomes" id="UP000199600"/>
    </source>
</evidence>